<dbReference type="STRING" id="504832.OCA5_c24590"/>
<protein>
    <submittedName>
        <fullName evidence="1">Uncharacterized protein</fullName>
    </submittedName>
</protein>
<dbReference type="PATRIC" id="fig|504832.7.peg.2592"/>
<evidence type="ECO:0000313" key="1">
    <source>
        <dbReference type="EMBL" id="AEI07155.1"/>
    </source>
</evidence>
<gene>
    <name evidence="1" type="ordered locus">OCA5_c24590</name>
</gene>
<dbReference type="EMBL" id="CP002826">
    <property type="protein sequence ID" value="AEI07155.1"/>
    <property type="molecule type" value="Genomic_DNA"/>
</dbReference>
<name>F8BRS4_AFIC5</name>
<dbReference type="Proteomes" id="UP000007730">
    <property type="component" value="Chromosome"/>
</dbReference>
<organism evidence="1 2">
    <name type="scientific">Afipia carboxidovorans (strain ATCC 49405 / DSM 1227 / KCTC 32145 / OM5)</name>
    <name type="common">Oligotropha carboxidovorans</name>
    <dbReference type="NCBI Taxonomy" id="504832"/>
    <lineage>
        <taxon>Bacteria</taxon>
        <taxon>Pseudomonadati</taxon>
        <taxon>Pseudomonadota</taxon>
        <taxon>Alphaproteobacteria</taxon>
        <taxon>Hyphomicrobiales</taxon>
        <taxon>Nitrobacteraceae</taxon>
        <taxon>Afipia</taxon>
    </lineage>
</organism>
<dbReference type="RefSeq" id="WP_013913227.1">
    <property type="nucleotide sequence ID" value="NC_011386.1"/>
</dbReference>
<dbReference type="SUPFAM" id="SSF88697">
    <property type="entry name" value="PUA domain-like"/>
    <property type="match status" value="1"/>
</dbReference>
<sequence>MTEHRCHAPNCSAMVPHNVFMCARHWRALPKPLRQAISEGWSMGGGSPYRANCDEAIRIIGEFEGGIAPDLPTGTKALTIWQPWASLVMIGARPWEFRRWSFTDRPGLRKLVGQRIVIHAGARPPKPSEVRDILARIEGGESALEADRARPWLEGLHWAILEKKVGGAPLAAALGTAVIGEPVKASKLFDKVADSDRIDQHMYAWPLTDIDAWKKPVKAAGAQGFWNW</sequence>
<dbReference type="AlphaFoldDB" id="F8BRS4"/>
<dbReference type="HOGENOM" id="CLU_1213819_0_0_5"/>
<evidence type="ECO:0000313" key="2">
    <source>
        <dbReference type="Proteomes" id="UP000007730"/>
    </source>
</evidence>
<dbReference type="KEGG" id="ocg:OCA5_c24590"/>
<accession>F8BRS4</accession>
<keyword evidence="2" id="KW-1185">Reference proteome</keyword>
<dbReference type="eggNOG" id="ENOG50319VP">
    <property type="taxonomic scope" value="Bacteria"/>
</dbReference>
<dbReference type="Gene3D" id="2.30.130.30">
    <property type="entry name" value="Hypothetical protein"/>
    <property type="match status" value="1"/>
</dbReference>
<dbReference type="OrthoDB" id="359066at2"/>
<proteinExistence type="predicted"/>
<dbReference type="InterPro" id="IPR015947">
    <property type="entry name" value="PUA-like_sf"/>
</dbReference>
<reference evidence="1 2" key="1">
    <citation type="journal article" date="2011" name="J. Bacteriol.">
        <title>Complete genome sequences of the chemolithoautotrophic Oligotropha carboxidovorans strains OM4 and OM5.</title>
        <authorList>
            <person name="Volland S."/>
            <person name="Rachinger M."/>
            <person name="Strittmatter A."/>
            <person name="Daniel R."/>
            <person name="Gottschalk G."/>
            <person name="Meyer O."/>
        </authorList>
    </citation>
    <scope>NUCLEOTIDE SEQUENCE [LARGE SCALE GENOMIC DNA]</scope>
    <source>
        <strain evidence="2">ATCC 49405 / DSM 1227 / KCTC 32145 / OM5</strain>
    </source>
</reference>